<evidence type="ECO:0000313" key="16">
    <source>
        <dbReference type="EMBL" id="GGY84794.1"/>
    </source>
</evidence>
<comment type="similarity">
    <text evidence="2">Belongs to the ABC-4 integral membrane protein family. FtsX subfamily.</text>
</comment>
<dbReference type="EMBL" id="BMYZ01000003">
    <property type="protein sequence ID" value="GGY84794.1"/>
    <property type="molecule type" value="Genomic_DNA"/>
</dbReference>
<evidence type="ECO:0000256" key="13">
    <source>
        <dbReference type="SAM" id="Phobius"/>
    </source>
</evidence>
<accession>A0ABQ3BBQ5</accession>
<feature type="transmembrane region" description="Helical" evidence="13">
    <location>
        <begin position="285"/>
        <end position="306"/>
    </location>
</feature>
<dbReference type="Gene3D" id="3.30.70.3040">
    <property type="match status" value="1"/>
</dbReference>
<evidence type="ECO:0000256" key="6">
    <source>
        <dbReference type="ARBA" id="ARBA00022519"/>
    </source>
</evidence>
<evidence type="ECO:0000256" key="1">
    <source>
        <dbReference type="ARBA" id="ARBA00004429"/>
    </source>
</evidence>
<dbReference type="PANTHER" id="PTHR47755:SF1">
    <property type="entry name" value="CELL DIVISION PROTEIN FTSX"/>
    <property type="match status" value="1"/>
</dbReference>
<feature type="compositionally biased region" description="Polar residues" evidence="12">
    <location>
        <begin position="1"/>
        <end position="14"/>
    </location>
</feature>
<dbReference type="GO" id="GO:0051301">
    <property type="term" value="P:cell division"/>
    <property type="evidence" value="ECO:0007669"/>
    <property type="project" value="UniProtKB-KW"/>
</dbReference>
<keyword evidence="8 13" id="KW-0812">Transmembrane</keyword>
<comment type="subunit">
    <text evidence="3">Forms a membrane-associated complex with FtsE.</text>
</comment>
<dbReference type="PANTHER" id="PTHR47755">
    <property type="entry name" value="CELL DIVISION PROTEIN FTSX"/>
    <property type="match status" value="1"/>
</dbReference>
<gene>
    <name evidence="16" type="primary">ftsX</name>
    <name evidence="16" type="ORF">GCM10011613_32290</name>
</gene>
<dbReference type="InterPro" id="IPR003838">
    <property type="entry name" value="ABC3_permease_C"/>
</dbReference>
<dbReference type="RefSeq" id="WP_229838029.1">
    <property type="nucleotide sequence ID" value="NZ_BMYZ01000003.1"/>
</dbReference>
<dbReference type="InterPro" id="IPR004513">
    <property type="entry name" value="FtsX"/>
</dbReference>
<name>A0ABQ3BBQ5_9GAMM</name>
<evidence type="ECO:0000256" key="12">
    <source>
        <dbReference type="SAM" id="MobiDB-lite"/>
    </source>
</evidence>
<keyword evidence="9 13" id="KW-1133">Transmembrane helix</keyword>
<dbReference type="Pfam" id="PF18075">
    <property type="entry name" value="FtsX_ECD"/>
    <property type="match status" value="1"/>
</dbReference>
<evidence type="ECO:0000313" key="17">
    <source>
        <dbReference type="Proteomes" id="UP000619761"/>
    </source>
</evidence>
<feature type="domain" description="FtsX extracellular" evidence="15">
    <location>
        <begin position="118"/>
        <end position="212"/>
    </location>
</feature>
<keyword evidence="5" id="KW-1003">Cell membrane</keyword>
<evidence type="ECO:0000259" key="15">
    <source>
        <dbReference type="Pfam" id="PF18075"/>
    </source>
</evidence>
<evidence type="ECO:0000256" key="8">
    <source>
        <dbReference type="ARBA" id="ARBA00022692"/>
    </source>
</evidence>
<comment type="caution">
    <text evidence="16">The sequence shown here is derived from an EMBL/GenBank/DDBJ whole genome shotgun (WGS) entry which is preliminary data.</text>
</comment>
<dbReference type="InterPro" id="IPR040690">
    <property type="entry name" value="FtsX_ECD"/>
</dbReference>
<feature type="transmembrane region" description="Helical" evidence="13">
    <location>
        <begin position="232"/>
        <end position="252"/>
    </location>
</feature>
<feature type="transmembrane region" description="Helical" evidence="13">
    <location>
        <begin position="326"/>
        <end position="350"/>
    </location>
</feature>
<keyword evidence="6" id="KW-0997">Cell inner membrane</keyword>
<evidence type="ECO:0000256" key="11">
    <source>
        <dbReference type="ARBA" id="ARBA00023306"/>
    </source>
</evidence>
<organism evidence="16 17">
    <name type="scientific">Cellvibrio zantedeschiae</name>
    <dbReference type="NCBI Taxonomy" id="1237077"/>
    <lineage>
        <taxon>Bacteria</taxon>
        <taxon>Pseudomonadati</taxon>
        <taxon>Pseudomonadota</taxon>
        <taxon>Gammaproteobacteria</taxon>
        <taxon>Cellvibrionales</taxon>
        <taxon>Cellvibrionaceae</taxon>
        <taxon>Cellvibrio</taxon>
    </lineage>
</organism>
<feature type="region of interest" description="Disordered" evidence="12">
    <location>
        <begin position="1"/>
        <end position="47"/>
    </location>
</feature>
<evidence type="ECO:0000256" key="9">
    <source>
        <dbReference type="ARBA" id="ARBA00022989"/>
    </source>
</evidence>
<evidence type="ECO:0000259" key="14">
    <source>
        <dbReference type="Pfam" id="PF02687"/>
    </source>
</evidence>
<sequence>MKSKRPSVTGNRPSTRPSTGATRGATTTRRPERAPEPEPVNRQQGAVQTKVRLADKFDAYFAHHSTSAIDSLMRLLETPFQSLMTWLVIAIAVAIPAALYIGFANLQQLGENWEGSSQVSVFLKPETTDARAEEMRIRLAARADIAKVVYVSPAQGLAEFKAQSGLGEVVDSLEKNPLPGTLLVTPRLQNGSDAAITSLEQSLLADPAVADVRLDMQWVKRLQQLMILGKKMVFGLGGLLALGVLLVIGNTIRLAIENRRDEILVVKLVGGTDSYVARPFLYTGLWYGIGGGLLALVVLGLGFLWVSATVDQLAALYQSNFRLQGLGVFGSMQLVLLAGLTGLLGAWIAVVRHLIQIQPR</sequence>
<evidence type="ECO:0000256" key="3">
    <source>
        <dbReference type="ARBA" id="ARBA00011160"/>
    </source>
</evidence>
<keyword evidence="17" id="KW-1185">Reference proteome</keyword>
<evidence type="ECO:0000256" key="4">
    <source>
        <dbReference type="ARBA" id="ARBA00021907"/>
    </source>
</evidence>
<keyword evidence="10 13" id="KW-0472">Membrane</keyword>
<dbReference type="InterPro" id="IPR047590">
    <property type="entry name" value="FtsX_proteobact-type"/>
</dbReference>
<evidence type="ECO:0000256" key="2">
    <source>
        <dbReference type="ARBA" id="ARBA00007379"/>
    </source>
</evidence>
<dbReference type="Proteomes" id="UP000619761">
    <property type="component" value="Unassembled WGS sequence"/>
</dbReference>
<evidence type="ECO:0000256" key="7">
    <source>
        <dbReference type="ARBA" id="ARBA00022618"/>
    </source>
</evidence>
<feature type="transmembrane region" description="Helical" evidence="13">
    <location>
        <begin position="83"/>
        <end position="103"/>
    </location>
</feature>
<proteinExistence type="inferred from homology"/>
<evidence type="ECO:0000256" key="5">
    <source>
        <dbReference type="ARBA" id="ARBA00022475"/>
    </source>
</evidence>
<dbReference type="NCBIfam" id="TIGR00439">
    <property type="entry name" value="FtsX_Gneg"/>
    <property type="match status" value="1"/>
</dbReference>
<keyword evidence="7 16" id="KW-0132">Cell division</keyword>
<feature type="compositionally biased region" description="Low complexity" evidence="12">
    <location>
        <begin position="15"/>
        <end position="28"/>
    </location>
</feature>
<dbReference type="Pfam" id="PF02687">
    <property type="entry name" value="FtsX"/>
    <property type="match status" value="1"/>
</dbReference>
<protein>
    <recommendedName>
        <fullName evidence="4">Cell division protein FtsX</fullName>
    </recommendedName>
</protein>
<reference evidence="17" key="1">
    <citation type="journal article" date="2019" name="Int. J. Syst. Evol. Microbiol.">
        <title>The Global Catalogue of Microorganisms (GCM) 10K type strain sequencing project: providing services to taxonomists for standard genome sequencing and annotation.</title>
        <authorList>
            <consortium name="The Broad Institute Genomics Platform"/>
            <consortium name="The Broad Institute Genome Sequencing Center for Infectious Disease"/>
            <person name="Wu L."/>
            <person name="Ma J."/>
        </authorList>
    </citation>
    <scope>NUCLEOTIDE SEQUENCE [LARGE SCALE GENOMIC DNA]</scope>
    <source>
        <strain evidence="17">KCTC 32239</strain>
    </source>
</reference>
<evidence type="ECO:0000256" key="10">
    <source>
        <dbReference type="ARBA" id="ARBA00023136"/>
    </source>
</evidence>
<keyword evidence="11" id="KW-0131">Cell cycle</keyword>
<comment type="subcellular location">
    <subcellularLocation>
        <location evidence="1">Cell inner membrane</location>
        <topology evidence="1">Multi-pass membrane protein</topology>
    </subcellularLocation>
</comment>
<feature type="domain" description="ABC3 transporter permease C-terminal" evidence="14">
    <location>
        <begin position="237"/>
        <end position="358"/>
    </location>
</feature>